<evidence type="ECO:0000256" key="2">
    <source>
        <dbReference type="ARBA" id="ARBA00022475"/>
    </source>
</evidence>
<protein>
    <recommendedName>
        <fullName evidence="8">Apolipoprotein N-acyltransferase</fullName>
        <shortName evidence="8">ALP N-acyltransferase</shortName>
        <ecNumber evidence="8">2.3.1.269</ecNumber>
    </recommendedName>
</protein>
<reference evidence="11 12" key="1">
    <citation type="submission" date="2022-04" db="EMBL/GenBank/DDBJ databases">
        <title>Genome diversity in the genus Frankia.</title>
        <authorList>
            <person name="Carlos-Shanley C."/>
            <person name="Hahn D."/>
        </authorList>
    </citation>
    <scope>NUCLEOTIDE SEQUENCE [LARGE SCALE GENOMIC DNA]</scope>
    <source>
        <strain evidence="11 12">Ag45/Mut15</strain>
    </source>
</reference>
<keyword evidence="6 8" id="KW-0472">Membrane</keyword>
<keyword evidence="12" id="KW-1185">Reference proteome</keyword>
<feature type="transmembrane region" description="Helical" evidence="8">
    <location>
        <begin position="147"/>
        <end position="170"/>
    </location>
</feature>
<dbReference type="EC" id="2.3.1.269" evidence="8"/>
<dbReference type="InterPro" id="IPR036526">
    <property type="entry name" value="C-N_Hydrolase_sf"/>
</dbReference>
<dbReference type="Proteomes" id="UP001201873">
    <property type="component" value="Unassembled WGS sequence"/>
</dbReference>
<evidence type="ECO:0000256" key="9">
    <source>
        <dbReference type="SAM" id="MobiDB-lite"/>
    </source>
</evidence>
<evidence type="ECO:0000259" key="10">
    <source>
        <dbReference type="PROSITE" id="PS50263"/>
    </source>
</evidence>
<organism evidence="11 12">
    <name type="scientific">Frankia umida</name>
    <dbReference type="NCBI Taxonomy" id="573489"/>
    <lineage>
        <taxon>Bacteria</taxon>
        <taxon>Bacillati</taxon>
        <taxon>Actinomycetota</taxon>
        <taxon>Actinomycetes</taxon>
        <taxon>Frankiales</taxon>
        <taxon>Frankiaceae</taxon>
        <taxon>Frankia</taxon>
    </lineage>
</organism>
<feature type="transmembrane region" description="Helical" evidence="8">
    <location>
        <begin position="340"/>
        <end position="359"/>
    </location>
</feature>
<dbReference type="InterPro" id="IPR045378">
    <property type="entry name" value="LNT_N"/>
</dbReference>
<feature type="compositionally biased region" description="Low complexity" evidence="9">
    <location>
        <begin position="1"/>
        <end position="45"/>
    </location>
</feature>
<accession>A0ABT0K5P6</accession>
<evidence type="ECO:0000313" key="11">
    <source>
        <dbReference type="EMBL" id="MCK9879113.1"/>
    </source>
</evidence>
<evidence type="ECO:0000256" key="8">
    <source>
        <dbReference type="HAMAP-Rule" id="MF_01148"/>
    </source>
</evidence>
<feature type="region of interest" description="Disordered" evidence="9">
    <location>
        <begin position="1"/>
        <end position="145"/>
    </location>
</feature>
<dbReference type="PROSITE" id="PS50263">
    <property type="entry name" value="CN_HYDROLASE"/>
    <property type="match status" value="1"/>
</dbReference>
<keyword evidence="4 8" id="KW-0812">Transmembrane</keyword>
<evidence type="ECO:0000313" key="12">
    <source>
        <dbReference type="Proteomes" id="UP001201873"/>
    </source>
</evidence>
<evidence type="ECO:0000256" key="4">
    <source>
        <dbReference type="ARBA" id="ARBA00022692"/>
    </source>
</evidence>
<keyword evidence="3 8" id="KW-0808">Transferase</keyword>
<keyword evidence="2 8" id="KW-1003">Cell membrane</keyword>
<dbReference type="NCBIfam" id="TIGR00546">
    <property type="entry name" value="lnt"/>
    <property type="match status" value="1"/>
</dbReference>
<dbReference type="HAMAP" id="MF_01148">
    <property type="entry name" value="Lnt"/>
    <property type="match status" value="1"/>
</dbReference>
<feature type="domain" description="CN hydrolase" evidence="10">
    <location>
        <begin position="368"/>
        <end position="624"/>
    </location>
</feature>
<feature type="compositionally biased region" description="Pro residues" evidence="9">
    <location>
        <begin position="84"/>
        <end position="97"/>
    </location>
</feature>
<dbReference type="Pfam" id="PF00795">
    <property type="entry name" value="CN_hydrolase"/>
    <property type="match status" value="1"/>
</dbReference>
<keyword evidence="7 8" id="KW-0012">Acyltransferase</keyword>
<dbReference type="PANTHER" id="PTHR38686">
    <property type="entry name" value="APOLIPOPROTEIN N-ACYLTRANSFERASE"/>
    <property type="match status" value="1"/>
</dbReference>
<comment type="function">
    <text evidence="8">Catalyzes the phospholipid dependent N-acylation of the N-terminal cysteine of apolipoprotein, the last step in lipoprotein maturation.</text>
</comment>
<feature type="region of interest" description="Disordered" evidence="9">
    <location>
        <begin position="312"/>
        <end position="335"/>
    </location>
</feature>
<comment type="caution">
    <text evidence="11">The sequence shown here is derived from an EMBL/GenBank/DDBJ whole genome shotgun (WGS) entry which is preliminary data.</text>
</comment>
<feature type="transmembrane region" description="Helical" evidence="8">
    <location>
        <begin position="190"/>
        <end position="208"/>
    </location>
</feature>
<evidence type="ECO:0000256" key="7">
    <source>
        <dbReference type="ARBA" id="ARBA00023315"/>
    </source>
</evidence>
<name>A0ABT0K5P6_9ACTN</name>
<comment type="similarity">
    <text evidence="8">Belongs to the CN hydrolase family. Apolipoprotein N-acyltransferase subfamily.</text>
</comment>
<keyword evidence="5 8" id="KW-1133">Transmembrane helix</keyword>
<comment type="catalytic activity">
    <reaction evidence="8">
        <text>N-terminal S-1,2-diacyl-sn-glyceryl-L-cysteinyl-[lipoprotein] + a glycerophospholipid = N-acyl-S-1,2-diacyl-sn-glyceryl-L-cysteinyl-[lipoprotein] + a 2-acyl-sn-glycero-3-phospholipid + H(+)</text>
        <dbReference type="Rhea" id="RHEA:48228"/>
        <dbReference type="Rhea" id="RHEA-COMP:14681"/>
        <dbReference type="Rhea" id="RHEA-COMP:14684"/>
        <dbReference type="ChEBI" id="CHEBI:15378"/>
        <dbReference type="ChEBI" id="CHEBI:136912"/>
        <dbReference type="ChEBI" id="CHEBI:140656"/>
        <dbReference type="ChEBI" id="CHEBI:140657"/>
        <dbReference type="ChEBI" id="CHEBI:140660"/>
        <dbReference type="EC" id="2.3.1.269"/>
    </reaction>
</comment>
<evidence type="ECO:0000256" key="6">
    <source>
        <dbReference type="ARBA" id="ARBA00023136"/>
    </source>
</evidence>
<sequence>MTETGPVTATPAHPRTTTPVDGDPAPTPATPAADTIPAQPTAQPPSDTAPPPETAQPDADHPAPPPATGERPVHAPETPHTPGATPPATDPPAPAPAQPTSRAPEPRQPATDTIENTTSTAQTDTPPPTTGERPTRRATLRRRTPPALTALTGGVLLYLATPPVGAWPLAPLAITLLTLTVRHRRLRASYTLGLLFGLGFFLPLLRFVSFVGADAWIVLALAEAAILALTAPATTLVWRLPAPWPALATGAVWAADEALRGRAPFGGFPWGRLAFTQSHSPLTPLVALGGAPLLTATVATLGALLAHTTLTAHSARPTRTRRATPPPAPPTRRRTTATRLAAPLLATLTLTLTGHLIPLPTNPEHGTRTIAAIQGNVTTDGGIHALGRAFQVTTNHLTQTQRLAADVTAGRTPQPDLVLWPENSSDLDPLLDPTVATALRDAARTAKAPLLVGAVLDGPGPGHVRNAGMIWTENGFTGHMYVKRHPVPFAEYLPGRALLTTLITRFADDMPSDFVHGTTVGTLPAAGTTIGDVICFEVAYDTLVRDTVNHGAELLVIQTNNASFGRNGESQQQLAMSRLRAVEHARTTIQVSTSGQSALITPDGTIVAQSGLYQPAVLTATLPLRTSRTLADRAGILPEAVLLTLALGAMMAGALRRTTRTTRTTPAGTT</sequence>
<dbReference type="PANTHER" id="PTHR38686:SF1">
    <property type="entry name" value="APOLIPOPROTEIN N-ACYLTRANSFERASE"/>
    <property type="match status" value="1"/>
</dbReference>
<gene>
    <name evidence="8 11" type="primary">lnt</name>
    <name evidence="11" type="ORF">MXD59_25740</name>
</gene>
<dbReference type="Gene3D" id="3.60.110.10">
    <property type="entry name" value="Carbon-nitrogen hydrolase"/>
    <property type="match status" value="1"/>
</dbReference>
<dbReference type="Pfam" id="PF20154">
    <property type="entry name" value="LNT_N"/>
    <property type="match status" value="1"/>
</dbReference>
<evidence type="ECO:0000256" key="3">
    <source>
        <dbReference type="ARBA" id="ARBA00022679"/>
    </source>
</evidence>
<dbReference type="EMBL" id="JALKFT010000076">
    <property type="protein sequence ID" value="MCK9879113.1"/>
    <property type="molecule type" value="Genomic_DNA"/>
</dbReference>
<dbReference type="CDD" id="cd07571">
    <property type="entry name" value="ALP_N-acyl_transferase"/>
    <property type="match status" value="1"/>
</dbReference>
<feature type="compositionally biased region" description="Polar residues" evidence="9">
    <location>
        <begin position="110"/>
        <end position="122"/>
    </location>
</feature>
<dbReference type="InterPro" id="IPR003010">
    <property type="entry name" value="C-N_Hydrolase"/>
</dbReference>
<feature type="transmembrane region" description="Helical" evidence="8">
    <location>
        <begin position="215"/>
        <end position="238"/>
    </location>
</feature>
<comment type="pathway">
    <text evidence="8">Protein modification; lipoprotein biosynthesis (N-acyl transfer).</text>
</comment>
<dbReference type="InterPro" id="IPR004563">
    <property type="entry name" value="Apolipo_AcylTrfase"/>
</dbReference>
<evidence type="ECO:0000256" key="1">
    <source>
        <dbReference type="ARBA" id="ARBA00004651"/>
    </source>
</evidence>
<evidence type="ECO:0000256" key="5">
    <source>
        <dbReference type="ARBA" id="ARBA00022989"/>
    </source>
</evidence>
<comment type="subcellular location">
    <subcellularLocation>
        <location evidence="1 8">Cell membrane</location>
        <topology evidence="1 8">Multi-pass membrane protein</topology>
    </subcellularLocation>
</comment>
<proteinExistence type="inferred from homology"/>
<dbReference type="SUPFAM" id="SSF56317">
    <property type="entry name" value="Carbon-nitrogen hydrolase"/>
    <property type="match status" value="1"/>
</dbReference>
<feature type="transmembrane region" description="Helical" evidence="8">
    <location>
        <begin position="635"/>
        <end position="655"/>
    </location>
</feature>
<feature type="transmembrane region" description="Helical" evidence="8">
    <location>
        <begin position="285"/>
        <end position="306"/>
    </location>
</feature>